<dbReference type="AlphaFoldDB" id="A0A1H3H3D8"/>
<name>A0A1H3H3D8_ALLWA</name>
<dbReference type="OrthoDB" id="6189127at2"/>
<dbReference type="STRING" id="61595.SAMN05421644_12922"/>
<evidence type="ECO:0000313" key="5">
    <source>
        <dbReference type="Proteomes" id="UP000198672"/>
    </source>
</evidence>
<proteinExistence type="predicted"/>
<keyword evidence="2" id="KW-1133">Transmembrane helix</keyword>
<feature type="region of interest" description="Disordered" evidence="1">
    <location>
        <begin position="263"/>
        <end position="305"/>
    </location>
</feature>
<dbReference type="Gene3D" id="3.30.70.1070">
    <property type="entry name" value="Sporulation related repeat"/>
    <property type="match status" value="1"/>
</dbReference>
<dbReference type="GO" id="GO:0042834">
    <property type="term" value="F:peptidoglycan binding"/>
    <property type="evidence" value="ECO:0007669"/>
    <property type="project" value="InterPro"/>
</dbReference>
<feature type="region of interest" description="Disordered" evidence="1">
    <location>
        <begin position="1"/>
        <end position="31"/>
    </location>
</feature>
<evidence type="ECO:0000313" key="4">
    <source>
        <dbReference type="EMBL" id="SDY09850.1"/>
    </source>
</evidence>
<accession>A0A1H3H3D8</accession>
<evidence type="ECO:0000256" key="1">
    <source>
        <dbReference type="SAM" id="MobiDB-lite"/>
    </source>
</evidence>
<sequence length="425" mass="45904">MDNTTPAAPNPPPTADATPAANASRSSNAGEALQRYLKAQTTQIARIAASLNQHRQDTQKLEAALIARIGDVDDDRRQTAQRLQRSFQTHRDELNARLKHQSTLMAILMLVFSLLVVGTLVFFLLRLNTTQAVLETQMHDLQRTVEQIDPAPREEPDPQTRAQLDRLSAALAGISKSIERLNEQAQTSSPRLDLNLELQPEPQPRLTADVVGFTVTPETPLDLAPLERALEPEPTSAPELVASEVPEPTAEAALSPEIAAVPATNAPQVAEPEPAPTLTPENPEIAAAPTPAAESIPESTSAPAAELLSESTAVPTATLLPAASEPPTQTITAGDTPYSVQLIGFHKLAALEEFAANSKSLLPSVYYYRQESYQGRPWYVLIHSLHPSRDAAEAVVAQLPPRLANLNIWIRRLKADASLTAVSSR</sequence>
<keyword evidence="5" id="KW-1185">Reference proteome</keyword>
<gene>
    <name evidence="4" type="ORF">SAMN05421644_12922</name>
</gene>
<dbReference type="Proteomes" id="UP000198672">
    <property type="component" value="Unassembled WGS sequence"/>
</dbReference>
<dbReference type="Pfam" id="PF05036">
    <property type="entry name" value="SPOR"/>
    <property type="match status" value="1"/>
</dbReference>
<reference evidence="5" key="1">
    <citation type="submission" date="2016-10" db="EMBL/GenBank/DDBJ databases">
        <authorList>
            <person name="Varghese N."/>
            <person name="Submissions S."/>
        </authorList>
    </citation>
    <scope>NUCLEOTIDE SEQUENCE [LARGE SCALE GENOMIC DNA]</scope>
    <source>
        <strain evidence="5">DSM 173</strain>
    </source>
</reference>
<evidence type="ECO:0000256" key="2">
    <source>
        <dbReference type="SAM" id="Phobius"/>
    </source>
</evidence>
<feature type="domain" description="SPOR" evidence="3">
    <location>
        <begin position="332"/>
        <end position="412"/>
    </location>
</feature>
<protein>
    <submittedName>
        <fullName evidence="4">DamX protein</fullName>
    </submittedName>
</protein>
<dbReference type="InterPro" id="IPR036680">
    <property type="entry name" value="SPOR-like_sf"/>
</dbReference>
<keyword evidence="2" id="KW-0812">Transmembrane</keyword>
<feature type="compositionally biased region" description="Low complexity" evidence="1">
    <location>
        <begin position="270"/>
        <end position="299"/>
    </location>
</feature>
<keyword evidence="2" id="KW-0472">Membrane</keyword>
<feature type="transmembrane region" description="Helical" evidence="2">
    <location>
        <begin position="104"/>
        <end position="125"/>
    </location>
</feature>
<organism evidence="4 5">
    <name type="scientific">Allochromatium warmingii</name>
    <name type="common">Chromatium warmingii</name>
    <dbReference type="NCBI Taxonomy" id="61595"/>
    <lineage>
        <taxon>Bacteria</taxon>
        <taxon>Pseudomonadati</taxon>
        <taxon>Pseudomonadota</taxon>
        <taxon>Gammaproteobacteria</taxon>
        <taxon>Chromatiales</taxon>
        <taxon>Chromatiaceae</taxon>
        <taxon>Allochromatium</taxon>
    </lineage>
</organism>
<dbReference type="InterPro" id="IPR007730">
    <property type="entry name" value="SPOR-like_dom"/>
</dbReference>
<evidence type="ECO:0000259" key="3">
    <source>
        <dbReference type="PROSITE" id="PS51724"/>
    </source>
</evidence>
<dbReference type="RefSeq" id="WP_091334242.1">
    <property type="nucleotide sequence ID" value="NZ_FNOW01000029.1"/>
</dbReference>
<dbReference type="PROSITE" id="PS51724">
    <property type="entry name" value="SPOR"/>
    <property type="match status" value="1"/>
</dbReference>
<dbReference type="EMBL" id="FNOW01000029">
    <property type="protein sequence ID" value="SDY09850.1"/>
    <property type="molecule type" value="Genomic_DNA"/>
</dbReference>